<sequence length="626" mass="68697">MTQLPRALRPWADELELFPDDVAAGLGSMLPRLAALVGPLAEALEDRQGDPDGFDGLSRRGAYERLLISEWALAEEYPDEFLRRAATGEQSFLRRARRIPKAARRSVVLLDTGPGQLGAPRVGQLAALVLLARRARDAGVVFAWGLLQDRDCKLHTGLSAETLGHWKTCRLGRSADDADLSAWEAELGEVDELEDRWIVGSSGLSESTCGFASAWVGIADSLEPGERGLQVTVERADGHRAHAQIELPEPLVCLKIVRDPLSDEPLEPRRTPSSGEAGASLLFSPRGDRLFVPLADGRIAALHVPNSPNARPGKPKFFEAPPREDLVAVGWHKSLQGVTRSGHKLIVRGIRGGIHSPDIELGCTPGDFAAGRGALHDRLLPCWSARSSEQDARMIFCTPGGRLRVARADASLRRDQIARQFAEYADAGEVILDYNLSGEYLGVVRGRPPGPSQMAWQVNVEWWRLDYDFDRDVEPTCEGSHAVNVAPGHMPQVRMGSPRGPDVPVIAVSKRERTWVLVHGERALTLHAPTGAEVVGAFGREGWIDERNDRQEIEPTLLILEHGRRRLSRVGRSFNNELRRSGMPIVTCAVSPARPHIAWTNEDGEVVVYSTDHDAELLRVALEEVV</sequence>
<dbReference type="RefSeq" id="WP_141197976.1">
    <property type="nucleotide sequence ID" value="NZ_CP041186.1"/>
</dbReference>
<dbReference type="AlphaFoldDB" id="A0A4Y6PT49"/>
<accession>A0A5B8Y686</accession>
<dbReference type="Proteomes" id="UP000315995">
    <property type="component" value="Chromosome"/>
</dbReference>
<protein>
    <submittedName>
        <fullName evidence="1">Uncharacterized protein</fullName>
    </submittedName>
</protein>
<proteinExistence type="predicted"/>
<gene>
    <name evidence="1" type="ORF">FIV42_12295</name>
</gene>
<keyword evidence="2" id="KW-1185">Reference proteome</keyword>
<evidence type="ECO:0000313" key="2">
    <source>
        <dbReference type="Proteomes" id="UP000315995"/>
    </source>
</evidence>
<dbReference type="EMBL" id="CP041186">
    <property type="protein sequence ID" value="QDG51496.1"/>
    <property type="molecule type" value="Genomic_DNA"/>
</dbReference>
<organism evidence="1 2">
    <name type="scientific">Persicimonas caeni</name>
    <dbReference type="NCBI Taxonomy" id="2292766"/>
    <lineage>
        <taxon>Bacteria</taxon>
        <taxon>Deltaproteobacteria</taxon>
        <taxon>Bradymonadales</taxon>
        <taxon>Bradymonadaceae</taxon>
        <taxon>Persicimonas</taxon>
    </lineage>
</organism>
<name>A0A4Y6PT49_PERCE</name>
<dbReference type="OrthoDB" id="8593417at2"/>
<reference evidence="1 2" key="1">
    <citation type="submission" date="2019-06" db="EMBL/GenBank/DDBJ databases">
        <title>Persicimonas caeni gen. nov., sp. nov., a predatory bacterium isolated from solar saltern.</title>
        <authorList>
            <person name="Wang S."/>
        </authorList>
    </citation>
    <scope>NUCLEOTIDE SEQUENCE [LARGE SCALE GENOMIC DNA]</scope>
    <source>
        <strain evidence="1 2">YN101</strain>
    </source>
</reference>
<evidence type="ECO:0000313" key="1">
    <source>
        <dbReference type="EMBL" id="QDG51496.1"/>
    </source>
</evidence>
<accession>A0A4Y6PT49</accession>